<evidence type="ECO:0000313" key="9">
    <source>
        <dbReference type="Proteomes" id="UP000472265"/>
    </source>
</evidence>
<protein>
    <recommendedName>
        <fullName evidence="7">Cyclin-dependent kinase inhibitor domain-containing protein</fullName>
    </recommendedName>
</protein>
<dbReference type="AlphaFoldDB" id="A0A671Y4D5"/>
<evidence type="ECO:0000256" key="2">
    <source>
        <dbReference type="ARBA" id="ARBA00006726"/>
    </source>
</evidence>
<dbReference type="GO" id="GO:0005634">
    <property type="term" value="C:nucleus"/>
    <property type="evidence" value="ECO:0007669"/>
    <property type="project" value="UniProtKB-SubCell"/>
</dbReference>
<proteinExistence type="inferred from homology"/>
<sequence>MERMLAPTICTMNPIKGRESVCRSLFGPVDQEQLRRDLKQRLKEITEQDSRRWNFNFQADTPLPGRFQWEEVPADCAAALYQEPAEKMDTVCSPHTEHGDRLSDREESADTDQENRSSVSNTHKRPAEVTPVRRKRAHSRPAAKPRSRNARITGEEQVRQIRDEFNPVTYFYLNRDDRILIPLSLFFFFPNRFLRKEKEDDRNKERPESFPHKFQ</sequence>
<dbReference type="PANTHER" id="PTHR10265">
    <property type="entry name" value="CYCLIN-DEPENDENT KINASE INHIBITOR 1"/>
    <property type="match status" value="1"/>
</dbReference>
<reference evidence="8" key="3">
    <citation type="submission" date="2025-09" db="UniProtKB">
        <authorList>
            <consortium name="Ensembl"/>
        </authorList>
    </citation>
    <scope>IDENTIFICATION</scope>
</reference>
<dbReference type="Proteomes" id="UP000472265">
    <property type="component" value="Chromosome 4"/>
</dbReference>
<feature type="domain" description="Cyclin-dependent kinase inhibitor" evidence="7">
    <location>
        <begin position="24"/>
        <end position="72"/>
    </location>
</feature>
<evidence type="ECO:0000259" key="7">
    <source>
        <dbReference type="Pfam" id="PF02234"/>
    </source>
</evidence>
<evidence type="ECO:0000256" key="5">
    <source>
        <dbReference type="ARBA" id="ARBA00023306"/>
    </source>
</evidence>
<keyword evidence="9" id="KW-1185">Reference proteome</keyword>
<dbReference type="Pfam" id="PF02234">
    <property type="entry name" value="CDI"/>
    <property type="match status" value="1"/>
</dbReference>
<comment type="similarity">
    <text evidence="2">Belongs to the CDI family.</text>
</comment>
<dbReference type="InterPro" id="IPR003175">
    <property type="entry name" value="CDI_dom"/>
</dbReference>
<evidence type="ECO:0000256" key="3">
    <source>
        <dbReference type="ARBA" id="ARBA00023013"/>
    </source>
</evidence>
<feature type="compositionally biased region" description="Basic residues" evidence="6">
    <location>
        <begin position="132"/>
        <end position="149"/>
    </location>
</feature>
<keyword evidence="3" id="KW-0649">Protein kinase inhibitor</keyword>
<dbReference type="Ensembl" id="ENSSAUT00010061301.1">
    <property type="protein sequence ID" value="ENSSAUP00010058405.1"/>
    <property type="gene ID" value="ENSSAUG00010023855.1"/>
</dbReference>
<keyword evidence="4" id="KW-0539">Nucleus</keyword>
<dbReference type="GO" id="GO:0045930">
    <property type="term" value="P:negative regulation of mitotic cell cycle"/>
    <property type="evidence" value="ECO:0007669"/>
    <property type="project" value="TreeGrafter"/>
</dbReference>
<dbReference type="Gene3D" id="4.10.365.10">
    <property type="entry name" value="p27"/>
    <property type="match status" value="1"/>
</dbReference>
<organism evidence="8 9">
    <name type="scientific">Sparus aurata</name>
    <name type="common">Gilthead sea bream</name>
    <dbReference type="NCBI Taxonomy" id="8175"/>
    <lineage>
        <taxon>Eukaryota</taxon>
        <taxon>Metazoa</taxon>
        <taxon>Chordata</taxon>
        <taxon>Craniata</taxon>
        <taxon>Vertebrata</taxon>
        <taxon>Euteleostomi</taxon>
        <taxon>Actinopterygii</taxon>
        <taxon>Neopterygii</taxon>
        <taxon>Teleostei</taxon>
        <taxon>Neoteleostei</taxon>
        <taxon>Acanthomorphata</taxon>
        <taxon>Eupercaria</taxon>
        <taxon>Spariformes</taxon>
        <taxon>Sparidae</taxon>
        <taxon>Sparus</taxon>
    </lineage>
</organism>
<dbReference type="GO" id="GO:0004861">
    <property type="term" value="F:cyclin-dependent protein serine/threonine kinase inhibitor activity"/>
    <property type="evidence" value="ECO:0007669"/>
    <property type="project" value="InterPro"/>
</dbReference>
<accession>A0A671Y4D5</accession>
<reference evidence="8" key="1">
    <citation type="submission" date="2021-04" db="EMBL/GenBank/DDBJ databases">
        <authorList>
            <consortium name="Wellcome Sanger Institute Data Sharing"/>
        </authorList>
    </citation>
    <scope>NUCLEOTIDE SEQUENCE [LARGE SCALE GENOMIC DNA]</scope>
</reference>
<comment type="subcellular location">
    <subcellularLocation>
        <location evidence="1">Nucleus</location>
    </subcellularLocation>
</comment>
<dbReference type="InParanoid" id="A0A671Y4D5"/>
<dbReference type="GeneTree" id="ENSGT00940000167611"/>
<feature type="compositionally biased region" description="Basic and acidic residues" evidence="6">
    <location>
        <begin position="89"/>
        <end position="108"/>
    </location>
</feature>
<dbReference type="PANTHER" id="PTHR10265:SF44">
    <property type="entry name" value="CYCLIN-DEPENDENT KINASE INHIBITOR 1C"/>
    <property type="match status" value="1"/>
</dbReference>
<evidence type="ECO:0000256" key="4">
    <source>
        <dbReference type="ARBA" id="ARBA00023242"/>
    </source>
</evidence>
<evidence type="ECO:0000256" key="6">
    <source>
        <dbReference type="SAM" id="MobiDB-lite"/>
    </source>
</evidence>
<dbReference type="InterPro" id="IPR044898">
    <property type="entry name" value="CDI_dom_sf"/>
</dbReference>
<feature type="region of interest" description="Disordered" evidence="6">
    <location>
        <begin position="89"/>
        <end position="155"/>
    </location>
</feature>
<reference evidence="8" key="2">
    <citation type="submission" date="2025-08" db="UniProtKB">
        <authorList>
            <consortium name="Ensembl"/>
        </authorList>
    </citation>
    <scope>IDENTIFICATION</scope>
</reference>
<name>A0A671Y4D5_SPAAU</name>
<keyword evidence="5" id="KW-0131">Cell cycle</keyword>
<evidence type="ECO:0000256" key="1">
    <source>
        <dbReference type="ARBA" id="ARBA00004123"/>
    </source>
</evidence>
<evidence type="ECO:0000313" key="8">
    <source>
        <dbReference type="Ensembl" id="ENSSAUP00010058405.1"/>
    </source>
</evidence>